<feature type="region of interest" description="Disordered" evidence="2">
    <location>
        <begin position="95"/>
        <end position="185"/>
    </location>
</feature>
<accession>A0A9N9QTM2</accession>
<evidence type="ECO:0000259" key="3">
    <source>
        <dbReference type="PROSITE" id="PS51915"/>
    </source>
</evidence>
<dbReference type="SMART" id="SM00355">
    <property type="entry name" value="ZnF_C2H2"/>
    <property type="match status" value="1"/>
</dbReference>
<dbReference type="EMBL" id="OU893341">
    <property type="protein sequence ID" value="CAG9783041.1"/>
    <property type="molecule type" value="Genomic_DNA"/>
</dbReference>
<feature type="binding site" evidence="1">
    <location>
        <position position="63"/>
    </location>
    <ligand>
        <name>Zn(2+)</name>
        <dbReference type="ChEBI" id="CHEBI:29105"/>
    </ligand>
</feature>
<organism evidence="4 5">
    <name type="scientific">Diatraea saccharalis</name>
    <name type="common">sugarcane borer</name>
    <dbReference type="NCBI Taxonomy" id="40085"/>
    <lineage>
        <taxon>Eukaryota</taxon>
        <taxon>Metazoa</taxon>
        <taxon>Ecdysozoa</taxon>
        <taxon>Arthropoda</taxon>
        <taxon>Hexapoda</taxon>
        <taxon>Insecta</taxon>
        <taxon>Pterygota</taxon>
        <taxon>Neoptera</taxon>
        <taxon>Endopterygota</taxon>
        <taxon>Lepidoptera</taxon>
        <taxon>Glossata</taxon>
        <taxon>Ditrysia</taxon>
        <taxon>Pyraloidea</taxon>
        <taxon>Crambidae</taxon>
        <taxon>Crambinae</taxon>
        <taxon>Diatraea</taxon>
    </lineage>
</organism>
<reference evidence="4" key="2">
    <citation type="submission" date="2022-10" db="EMBL/GenBank/DDBJ databases">
        <authorList>
            <consortium name="ENA_rothamsted_submissions"/>
            <consortium name="culmorum"/>
            <person name="King R."/>
        </authorList>
    </citation>
    <scope>NUCLEOTIDE SEQUENCE</scope>
</reference>
<feature type="compositionally biased region" description="Low complexity" evidence="2">
    <location>
        <begin position="118"/>
        <end position="132"/>
    </location>
</feature>
<evidence type="ECO:0000313" key="4">
    <source>
        <dbReference type="EMBL" id="CAG9783041.1"/>
    </source>
</evidence>
<dbReference type="SUPFAM" id="SSF57716">
    <property type="entry name" value="Glucocorticoid receptor-like (DNA-binding domain)"/>
    <property type="match status" value="1"/>
</dbReference>
<keyword evidence="5" id="KW-1185">Reference proteome</keyword>
<name>A0A9N9QTM2_9NEOP</name>
<feature type="binding site" evidence="1">
    <location>
        <position position="66"/>
    </location>
    <ligand>
        <name>Zn(2+)</name>
        <dbReference type="ChEBI" id="CHEBI:29105"/>
    </ligand>
</feature>
<dbReference type="PROSITE" id="PS00028">
    <property type="entry name" value="ZINC_FINGER_C2H2_1"/>
    <property type="match status" value="1"/>
</dbReference>
<evidence type="ECO:0000256" key="1">
    <source>
        <dbReference type="PROSITE-ProRule" id="PRU01263"/>
    </source>
</evidence>
<keyword evidence="1" id="KW-0862">Zinc</keyword>
<proteinExistence type="predicted"/>
<sequence length="924" mass="105060">MLEQYRMADHIEMIEVDPKLFITCRLCLEEMGVYQIVPTVQQQIKYCFEINVTPFDGLPQLLCKKCRVLLDEYSENKKKFVAKQESLITKLKVKQVTKIKSPDSPHSNEELSSKSRPDSVNSNSRNDNNIKSVDSGHSDEEHSSRTKLDSTNNSSTKKDDPLSIQPPSQAKQANNPESDNDENFKLSTLSTTTLITSNKKRARIVSNSSLDSEKSFVPKKKHLINSKKKLTKLYNKKFICNICTKTCKSRNRMFKHMYDHSYIRCKYKHIFNKPCRVRLNRVDNKNNSTDLNNTVVYDKEKIFQDAGNQLFHIVYTKRDRYSKKKLKSECIESSDEDFILTKNNKRKIRRISRSSNETVLIEDDSKISESCDGETLEPHSKTPENKVTECINIDDSSDESNTELVKHDHKEKPVEITVQYNALKTIENIITNCRLKYTKKLESSKPGNTEFESQLKHKILSIGRKNIHKEGHFNCTGLLRYMEHKNLDVIWLPKDQDKASRENLVRIMTKLKSASENDNTMDKNGWITVAEIESDKTVSSLNTIRALNAVCISDNTSISNVVPSAILTPSSISAATTDTFSTSTITPVANLDSAMLYKNCDTDVNSKKLLNQNPVANPKQLPKKVPNAVETKLINISSINVIDTTTNQSVIISLDDEQNADPGLVMPIITSTTSLAQESNVKKEDKEPEKIQIKTVPRIKVKPVSELMNPPNKINENQNGVWAMNRFENGVTPTQNSSMSNIYFQVVPQIQTVQSLQLPTLERSAGMAVSRINSETAVPRPEYITLNTVELPNTRTDSPFKYCKDLLLLHNIFLLDPTVNISQEYVNLLKIRVQFKQENKDKPVALCISLYCLRNSFCVCIKNSNNVDIPMTKISAKWQWEIIKLFQGEVSNKILENSLKAGQMVYLNTNTFICLLKSINCVQL</sequence>
<dbReference type="Proteomes" id="UP001153714">
    <property type="component" value="Chromosome 10"/>
</dbReference>
<feature type="compositionally biased region" description="Basic and acidic residues" evidence="2">
    <location>
        <begin position="100"/>
        <end position="117"/>
    </location>
</feature>
<feature type="binding site" evidence="1">
    <location>
        <position position="27"/>
    </location>
    <ligand>
        <name>Zn(2+)</name>
        <dbReference type="ChEBI" id="CHEBI:29105"/>
    </ligand>
</feature>
<evidence type="ECO:0000313" key="5">
    <source>
        <dbReference type="Proteomes" id="UP001153714"/>
    </source>
</evidence>
<gene>
    <name evidence="4" type="ORF">DIATSA_LOCUS1248</name>
</gene>
<feature type="domain" description="ZAD" evidence="3">
    <location>
        <begin position="22"/>
        <end position="90"/>
    </location>
</feature>
<dbReference type="InterPro" id="IPR013087">
    <property type="entry name" value="Znf_C2H2_type"/>
</dbReference>
<keyword evidence="1" id="KW-0863">Zinc-finger</keyword>
<reference evidence="4" key="1">
    <citation type="submission" date="2021-12" db="EMBL/GenBank/DDBJ databases">
        <authorList>
            <person name="King R."/>
        </authorList>
    </citation>
    <scope>NUCLEOTIDE SEQUENCE</scope>
</reference>
<evidence type="ECO:0000256" key="2">
    <source>
        <dbReference type="SAM" id="MobiDB-lite"/>
    </source>
</evidence>
<dbReference type="AlphaFoldDB" id="A0A9N9QTM2"/>
<feature type="compositionally biased region" description="Basic and acidic residues" evidence="2">
    <location>
        <begin position="134"/>
        <end position="148"/>
    </location>
</feature>
<feature type="compositionally biased region" description="Polar residues" evidence="2">
    <location>
        <begin position="165"/>
        <end position="177"/>
    </location>
</feature>
<dbReference type="GO" id="GO:0008270">
    <property type="term" value="F:zinc ion binding"/>
    <property type="evidence" value="ECO:0007669"/>
    <property type="project" value="UniProtKB-UniRule"/>
</dbReference>
<keyword evidence="1" id="KW-0479">Metal-binding</keyword>
<dbReference type="OrthoDB" id="7764603at2759"/>
<dbReference type="PROSITE" id="PS51915">
    <property type="entry name" value="ZAD"/>
    <property type="match status" value="1"/>
</dbReference>
<feature type="binding site" evidence="1">
    <location>
        <position position="24"/>
    </location>
    <ligand>
        <name>Zn(2+)</name>
        <dbReference type="ChEBI" id="CHEBI:29105"/>
    </ligand>
</feature>
<dbReference type="GO" id="GO:0005634">
    <property type="term" value="C:nucleus"/>
    <property type="evidence" value="ECO:0007669"/>
    <property type="project" value="InterPro"/>
</dbReference>
<dbReference type="InterPro" id="IPR012934">
    <property type="entry name" value="Znf_AD"/>
</dbReference>
<protein>
    <recommendedName>
        <fullName evidence="3">ZAD domain-containing protein</fullName>
    </recommendedName>
</protein>